<evidence type="ECO:0000256" key="1">
    <source>
        <dbReference type="SAM" id="Phobius"/>
    </source>
</evidence>
<comment type="caution">
    <text evidence="2">The sequence shown here is derived from an EMBL/GenBank/DDBJ whole genome shotgun (WGS) entry which is preliminary data.</text>
</comment>
<sequence length="131" mass="13501">MPGATRASACICAAPASLLLVGYLAVTETPNTVAVTVFLAVAQALYFGALAQEPACVKAGFHPSHAAMTFPFVVATTALSSGMSFLSPAGMALPPALFALSAVENALACAMTELVLFKYVRFLSERSNNRG</sequence>
<feature type="transmembrane region" description="Helical" evidence="1">
    <location>
        <begin position="7"/>
        <end position="26"/>
    </location>
</feature>
<organism evidence="2 3">
    <name type="scientific">Ellagibacter isourolithinifaciens</name>
    <dbReference type="NCBI Taxonomy" id="2137581"/>
    <lineage>
        <taxon>Bacteria</taxon>
        <taxon>Bacillati</taxon>
        <taxon>Actinomycetota</taxon>
        <taxon>Coriobacteriia</taxon>
        <taxon>Eggerthellales</taxon>
        <taxon>Eggerthellaceae</taxon>
        <taxon>Ellagibacter</taxon>
    </lineage>
</organism>
<dbReference type="OrthoDB" id="309023at2"/>
<keyword evidence="3" id="KW-1185">Reference proteome</keyword>
<keyword evidence="1" id="KW-0472">Membrane</keyword>
<dbReference type="AlphaFoldDB" id="A0A6N6NNL2"/>
<dbReference type="RefSeq" id="WP_158049682.1">
    <property type="nucleotide sequence ID" value="NZ_WAJR01000013.1"/>
</dbReference>
<keyword evidence="1" id="KW-1133">Transmembrane helix</keyword>
<dbReference type="InterPro" id="IPR038665">
    <property type="entry name" value="Voltage-dep_anion_channel_sf"/>
</dbReference>
<feature type="transmembrane region" description="Helical" evidence="1">
    <location>
        <begin position="32"/>
        <end position="51"/>
    </location>
</feature>
<dbReference type="GeneID" id="98658046"/>
<reference evidence="2 3" key="1">
    <citation type="submission" date="2019-09" db="EMBL/GenBank/DDBJ databases">
        <title>Whole genome shotgun sequencing (WGS) of Ellagibacter isourolithinifaciens DSM 104140(T) and Adlercreutzia muris DSM 29508(T).</title>
        <authorList>
            <person name="Stoll D.A."/>
            <person name="Danylec N."/>
            <person name="Huch M."/>
        </authorList>
    </citation>
    <scope>NUCLEOTIDE SEQUENCE [LARGE SCALE GENOMIC DNA]</scope>
    <source>
        <strain evidence="2 3">DSM 104140</strain>
    </source>
</reference>
<feature type="transmembrane region" description="Helical" evidence="1">
    <location>
        <begin position="97"/>
        <end position="120"/>
    </location>
</feature>
<keyword evidence="1" id="KW-0812">Transmembrane</keyword>
<evidence type="ECO:0000313" key="2">
    <source>
        <dbReference type="EMBL" id="KAB1640387.1"/>
    </source>
</evidence>
<name>A0A6N6NNL2_9ACTN</name>
<gene>
    <name evidence="2" type="ORF">F8C90_06465</name>
</gene>
<proteinExistence type="predicted"/>
<feature type="transmembrane region" description="Helical" evidence="1">
    <location>
        <begin position="72"/>
        <end position="91"/>
    </location>
</feature>
<dbReference type="Gene3D" id="1.50.10.150">
    <property type="entry name" value="Voltage-dependent anion channel"/>
    <property type="match status" value="1"/>
</dbReference>
<evidence type="ECO:0000313" key="3">
    <source>
        <dbReference type="Proteomes" id="UP000468668"/>
    </source>
</evidence>
<dbReference type="Proteomes" id="UP000468668">
    <property type="component" value="Unassembled WGS sequence"/>
</dbReference>
<dbReference type="EMBL" id="WAJR01000013">
    <property type="protein sequence ID" value="KAB1640387.1"/>
    <property type="molecule type" value="Genomic_DNA"/>
</dbReference>
<accession>A0A6N6NNL2</accession>
<protein>
    <submittedName>
        <fullName evidence="2">Uncharacterized protein</fullName>
    </submittedName>
</protein>